<proteinExistence type="predicted"/>
<evidence type="ECO:0000313" key="2">
    <source>
        <dbReference type="Proteomes" id="UP001165960"/>
    </source>
</evidence>
<sequence length="531" mass="59309">MNQDSNVKICLSPRSPCRPHLPEIQKNEQKWAIERQSGIPVLTSDNFKFIHEEVRVPLNPQHSGNFNGYQCGQKVVERVKISALAVEPCQQRCVLAGRANGIIDVYPLHPFSEELTGDDIENYKKVDGRYEITPSHSTAFHPPYDFSHQNEVTRIRFNGQSSELFSSVSIDGSFTLYDIESMRPTFKCDLESSAYTLASSPGELGPYTSLFAAGIKSGQTPLLDPRTPLPVMRFTGSQTPIISLSWHPKKANILLCGGADSTIKLWDIRGGPGKTLNYFTSKETSNAADIGATVGLCASVDGEFIFSHHHRHIPANQMEKTSNKFILKVWDFKTRELLEEVTIPTSDHEPPPLRASKPSRLEPIFYTRQRRRPKVSPEPDVVTPAKRKRPLLPQQTFLSHNVQAYTKLCMRNLDPELGVECLSDAHDQYLNLPYAIIPPHPFIGTGEHSWLMYGFQRNASPKAIAISAPFLKSTCCALSPLDNEVYVGTQGGALMRVGDPSRYSVHPFESCPKESLEGDSKSITDEDNWSE</sequence>
<keyword evidence="2" id="KW-1185">Reference proteome</keyword>
<name>A0ACC2T330_9FUNG</name>
<accession>A0ACC2T330</accession>
<dbReference type="EMBL" id="QTSX02003670">
    <property type="protein sequence ID" value="KAJ9068977.1"/>
    <property type="molecule type" value="Genomic_DNA"/>
</dbReference>
<comment type="caution">
    <text evidence="1">The sequence shown here is derived from an EMBL/GenBank/DDBJ whole genome shotgun (WGS) entry which is preliminary data.</text>
</comment>
<evidence type="ECO:0000313" key="1">
    <source>
        <dbReference type="EMBL" id="KAJ9068977.1"/>
    </source>
</evidence>
<gene>
    <name evidence="1" type="ORF">DSO57_1023187</name>
</gene>
<reference evidence="1" key="1">
    <citation type="submission" date="2022-04" db="EMBL/GenBank/DDBJ databases">
        <title>Genome of the entomopathogenic fungus Entomophthora muscae.</title>
        <authorList>
            <person name="Elya C."/>
            <person name="Lovett B.R."/>
            <person name="Lee E."/>
            <person name="Macias A.M."/>
            <person name="Hajek A.E."/>
            <person name="De Bivort B.L."/>
            <person name="Kasson M.T."/>
            <person name="De Fine Licht H.H."/>
            <person name="Stajich J.E."/>
        </authorList>
    </citation>
    <scope>NUCLEOTIDE SEQUENCE</scope>
    <source>
        <strain evidence="1">Berkeley</strain>
    </source>
</reference>
<protein>
    <submittedName>
        <fullName evidence="1">Uncharacterized protein</fullName>
    </submittedName>
</protein>
<organism evidence="1 2">
    <name type="scientific">Entomophthora muscae</name>
    <dbReference type="NCBI Taxonomy" id="34485"/>
    <lineage>
        <taxon>Eukaryota</taxon>
        <taxon>Fungi</taxon>
        <taxon>Fungi incertae sedis</taxon>
        <taxon>Zoopagomycota</taxon>
        <taxon>Entomophthoromycotina</taxon>
        <taxon>Entomophthoromycetes</taxon>
        <taxon>Entomophthorales</taxon>
        <taxon>Entomophthoraceae</taxon>
        <taxon>Entomophthora</taxon>
    </lineage>
</organism>
<dbReference type="Proteomes" id="UP001165960">
    <property type="component" value="Unassembled WGS sequence"/>
</dbReference>